<dbReference type="GO" id="GO:0005315">
    <property type="term" value="F:phosphate transmembrane transporter activity"/>
    <property type="evidence" value="ECO:0007669"/>
    <property type="project" value="InterPro"/>
</dbReference>
<evidence type="ECO:0000256" key="8">
    <source>
        <dbReference type="ARBA" id="ARBA00023136"/>
    </source>
</evidence>
<sequence>MKYKTRLSLDVAFKYIFKITGLLVLAALGGILAMLVYNSFSFFLDVKPLDFITGMEWNPTGKTPKYGMLPLILSTTLVTFGAMLIAIPLGIGTAAFIAVYASPRLKNILKPVIEMLAAVPSVVIGFLGIVLVGPGIADLASLPNGLNALNGAILLAVMALPTIITVAEDAIHAVPKTYKEASYGVGATKWQTLCRVIIPAAAPGIIAAVMLGVGRAIGETMTVLMATGNASLLPEGMFDSVKTMTATIAIEMGEVPYRTTHYFALYAIATVLFFMTLIANLVGEFFINRFRKYHAA</sequence>
<organism evidence="12 13">
    <name type="scientific">Sphingobacterium nematocida</name>
    <dbReference type="NCBI Taxonomy" id="1513896"/>
    <lineage>
        <taxon>Bacteria</taxon>
        <taxon>Pseudomonadati</taxon>
        <taxon>Bacteroidota</taxon>
        <taxon>Sphingobacteriia</taxon>
        <taxon>Sphingobacteriales</taxon>
        <taxon>Sphingobacteriaceae</taxon>
        <taxon>Sphingobacterium</taxon>
    </lineage>
</organism>
<dbReference type="OrthoDB" id="9785113at2"/>
<dbReference type="RefSeq" id="WP_079645802.1">
    <property type="nucleotide sequence ID" value="NZ_FUZF01000027.1"/>
</dbReference>
<dbReference type="STRING" id="1513896.SAMN05660841_04180"/>
<protein>
    <recommendedName>
        <fullName evidence="10">Phosphate transport system permease protein</fullName>
    </recommendedName>
</protein>
<evidence type="ECO:0000256" key="7">
    <source>
        <dbReference type="ARBA" id="ARBA00022989"/>
    </source>
</evidence>
<accession>A0A1T5GLB3</accession>
<evidence type="ECO:0000259" key="11">
    <source>
        <dbReference type="PROSITE" id="PS50928"/>
    </source>
</evidence>
<evidence type="ECO:0000256" key="5">
    <source>
        <dbReference type="ARBA" id="ARBA00022592"/>
    </source>
</evidence>
<dbReference type="EMBL" id="FUZF01000027">
    <property type="protein sequence ID" value="SKC09189.1"/>
    <property type="molecule type" value="Genomic_DNA"/>
</dbReference>
<feature type="transmembrane region" description="Helical" evidence="9">
    <location>
        <begin position="71"/>
        <end position="100"/>
    </location>
</feature>
<dbReference type="InterPro" id="IPR035906">
    <property type="entry name" value="MetI-like_sf"/>
</dbReference>
<feature type="transmembrane region" description="Helical" evidence="9">
    <location>
        <begin position="262"/>
        <end position="282"/>
    </location>
</feature>
<evidence type="ECO:0000256" key="1">
    <source>
        <dbReference type="ARBA" id="ARBA00004651"/>
    </source>
</evidence>
<dbReference type="PROSITE" id="PS50928">
    <property type="entry name" value="ABC_TM1"/>
    <property type="match status" value="1"/>
</dbReference>
<dbReference type="SUPFAM" id="SSF161098">
    <property type="entry name" value="MetI-like"/>
    <property type="match status" value="1"/>
</dbReference>
<keyword evidence="3 9" id="KW-0813">Transport</keyword>
<keyword evidence="13" id="KW-1185">Reference proteome</keyword>
<evidence type="ECO:0000256" key="4">
    <source>
        <dbReference type="ARBA" id="ARBA00022475"/>
    </source>
</evidence>
<evidence type="ECO:0000256" key="6">
    <source>
        <dbReference type="ARBA" id="ARBA00022692"/>
    </source>
</evidence>
<evidence type="ECO:0000256" key="9">
    <source>
        <dbReference type="RuleBase" id="RU363032"/>
    </source>
</evidence>
<reference evidence="13" key="1">
    <citation type="submission" date="2017-02" db="EMBL/GenBank/DDBJ databases">
        <authorList>
            <person name="Varghese N."/>
            <person name="Submissions S."/>
        </authorList>
    </citation>
    <scope>NUCLEOTIDE SEQUENCE [LARGE SCALE GENOMIC DNA]</scope>
    <source>
        <strain evidence="13">DSM 24091</strain>
    </source>
</reference>
<feature type="domain" description="ABC transmembrane type-1" evidence="11">
    <location>
        <begin position="72"/>
        <end position="283"/>
    </location>
</feature>
<evidence type="ECO:0000256" key="2">
    <source>
        <dbReference type="ARBA" id="ARBA00007069"/>
    </source>
</evidence>
<comment type="subcellular location">
    <subcellularLocation>
        <location evidence="1 9">Cell membrane</location>
        <topology evidence="1 9">Multi-pass membrane protein</topology>
    </subcellularLocation>
</comment>
<dbReference type="GO" id="GO:0006817">
    <property type="term" value="P:phosphate ion transport"/>
    <property type="evidence" value="ECO:0007669"/>
    <property type="project" value="UniProtKB-KW"/>
</dbReference>
<dbReference type="PANTHER" id="PTHR30425">
    <property type="entry name" value="PHOSPHATE TRANSPORT SYSTEM PERMEASE PROTEIN PST"/>
    <property type="match status" value="1"/>
</dbReference>
<feature type="transmembrane region" description="Helical" evidence="9">
    <location>
        <begin position="112"/>
        <end position="136"/>
    </location>
</feature>
<evidence type="ECO:0000313" key="13">
    <source>
        <dbReference type="Proteomes" id="UP000190150"/>
    </source>
</evidence>
<gene>
    <name evidence="12" type="ORF">SAMN05660841_04180</name>
</gene>
<evidence type="ECO:0000256" key="10">
    <source>
        <dbReference type="RuleBase" id="RU363054"/>
    </source>
</evidence>
<dbReference type="Gene3D" id="1.10.3720.10">
    <property type="entry name" value="MetI-like"/>
    <property type="match status" value="1"/>
</dbReference>
<keyword evidence="5 10" id="KW-0592">Phosphate transport</keyword>
<feature type="transmembrane region" description="Helical" evidence="9">
    <location>
        <begin position="12"/>
        <end position="37"/>
    </location>
</feature>
<dbReference type="Proteomes" id="UP000190150">
    <property type="component" value="Unassembled WGS sequence"/>
</dbReference>
<proteinExistence type="inferred from homology"/>
<dbReference type="InterPro" id="IPR051124">
    <property type="entry name" value="Phosphate_Transport_Permease"/>
</dbReference>
<comment type="similarity">
    <text evidence="2 10">Belongs to the binding-protein-dependent transport system permease family. CysTW subfamily.</text>
</comment>
<keyword evidence="6 9" id="KW-0812">Transmembrane</keyword>
<dbReference type="GO" id="GO:0005886">
    <property type="term" value="C:plasma membrane"/>
    <property type="evidence" value="ECO:0007669"/>
    <property type="project" value="UniProtKB-SubCell"/>
</dbReference>
<dbReference type="InterPro" id="IPR000515">
    <property type="entry name" value="MetI-like"/>
</dbReference>
<feature type="transmembrane region" description="Helical" evidence="9">
    <location>
        <begin position="148"/>
        <end position="171"/>
    </location>
</feature>
<evidence type="ECO:0000313" key="12">
    <source>
        <dbReference type="EMBL" id="SKC09189.1"/>
    </source>
</evidence>
<keyword evidence="4 10" id="KW-1003">Cell membrane</keyword>
<dbReference type="NCBIfam" id="TIGR02138">
    <property type="entry name" value="phosphate_pstC"/>
    <property type="match status" value="1"/>
</dbReference>
<keyword evidence="7 9" id="KW-1133">Transmembrane helix</keyword>
<keyword evidence="8 9" id="KW-0472">Membrane</keyword>
<dbReference type="PANTHER" id="PTHR30425:SF1">
    <property type="entry name" value="PHOSPHATE TRANSPORT SYSTEM PERMEASE PROTEIN PSTC"/>
    <property type="match status" value="1"/>
</dbReference>
<dbReference type="InterPro" id="IPR011864">
    <property type="entry name" value="Phosphate_PstC"/>
</dbReference>
<evidence type="ECO:0000256" key="3">
    <source>
        <dbReference type="ARBA" id="ARBA00022448"/>
    </source>
</evidence>
<comment type="function">
    <text evidence="10">Part of the binding-protein-dependent transport system for phosphate; probably responsible for the translocation of the substrate across the membrane.</text>
</comment>
<feature type="transmembrane region" description="Helical" evidence="9">
    <location>
        <begin position="192"/>
        <end position="217"/>
    </location>
</feature>
<name>A0A1T5GLB3_9SPHI</name>
<dbReference type="AlphaFoldDB" id="A0A1T5GLB3"/>
<dbReference type="CDD" id="cd06261">
    <property type="entry name" value="TM_PBP2"/>
    <property type="match status" value="1"/>
</dbReference>
<dbReference type="Pfam" id="PF00528">
    <property type="entry name" value="BPD_transp_1"/>
    <property type="match status" value="1"/>
</dbReference>